<dbReference type="Pfam" id="PF20258">
    <property type="entry name" value="tRNA_Me_trans_C"/>
    <property type="match status" value="1"/>
</dbReference>
<evidence type="ECO:0000256" key="6">
    <source>
        <dbReference type="ARBA" id="ARBA00022694"/>
    </source>
</evidence>
<sequence>MMIHPRKNGLSPLFMVIAAVLCACCLLSTSHDAMSMILLSQGLSLSTGWLRFPSGGDFVGSVSLSNFDILPTCHSFSIKRQSAVKKFPPTHTHAHTQQTIPTTRRRITAMFSEPKEGGDRGIDCNDTDDADDDASTADASSSIEKIQQRLVRKGLAFQQTSIDEESNMVRVPGCVATVYVVAKQHHGGDVDVDDTTTTASTTTTTTNRISLYGNADAILSRGLLSLLNDYVQRLTLGEVLELDPTGVADVLGVRPALSKGRNDGLANMLKIIQNQLKDDNKEGDSVTVNDSIDDSINDNSHGGDGEGQRTSSDEQNNHSSSSASSSLTTPGKKQTVALLLSGGVDSSVAFRLLLEQGYDVVPFYLKIWLEDELAHLGECPWEDDVNTCREVCDQVGIDLQIISLQDEYHQRVMQHTLNECSLGRTPNPDILCNSRVKFGCFLEYLKGLPNKFDYIASGHYAQVKRTGFNYDDDDNADTNGDEPTAIARLFRAPDPVKDQSYFLCALDQYQLSRLLFPIGHLEKTEVRRLAEEFKLPNRHRPDSQGLCFLGKVKFRDFMQIHLGEKFGSIVDAVTGETIGQHHGVWYHTVGQRKGIGPYLVPQASSKGPWYVVAKDPSQNIVFASNKYDEDVFVQARSEFHVENISWITGKEPTHLLLNNNGDNGNGNNDYYQFILKIRHGPKLAAGTLTILEEEVEHKKSSSDHNIDGEVTTTTTRRERNGGIVKLEDRDGGLAPGQYVVFYTEDAECLGGGIISERHWAKFLLDREEKSTIATS</sequence>
<dbReference type="GO" id="GO:0005524">
    <property type="term" value="F:ATP binding"/>
    <property type="evidence" value="ECO:0007669"/>
    <property type="project" value="UniProtKB-KW"/>
</dbReference>
<dbReference type="NCBIfam" id="NF001138">
    <property type="entry name" value="PRK00143.1"/>
    <property type="match status" value="1"/>
</dbReference>
<dbReference type="PANTHER" id="PTHR43052:SF1">
    <property type="entry name" value="TRNA-5-TAURINOMETHYLURIDINE 2-SULFURTRANSFERASE"/>
    <property type="match status" value="1"/>
</dbReference>
<dbReference type="SUPFAM" id="SSF82649">
    <property type="entry name" value="SufE/NifU"/>
    <property type="match status" value="1"/>
</dbReference>
<dbReference type="PANTHER" id="PTHR43052">
    <property type="match status" value="1"/>
</dbReference>
<dbReference type="InterPro" id="IPR046884">
    <property type="entry name" value="MnmA-like_central"/>
</dbReference>
<feature type="region of interest" description="Disordered" evidence="12">
    <location>
        <begin position="112"/>
        <end position="141"/>
    </location>
</feature>
<dbReference type="InterPro" id="IPR004506">
    <property type="entry name" value="MnmA-like"/>
</dbReference>
<dbReference type="HAMAP" id="MF_00144">
    <property type="entry name" value="tRNA_thiouridyl_MnmA"/>
    <property type="match status" value="1"/>
</dbReference>
<dbReference type="SUPFAM" id="SSF52402">
    <property type="entry name" value="Adenine nucleotide alpha hydrolases-like"/>
    <property type="match status" value="1"/>
</dbReference>
<feature type="compositionally biased region" description="Basic and acidic residues" evidence="12">
    <location>
        <begin position="113"/>
        <end position="123"/>
    </location>
</feature>
<comment type="function">
    <text evidence="1">Catalyzes the 2-thiolation of uridine at the wobble position (U34) of mitochondrial tRNA(Lys), tRNA(Glu) and tRNA(Gln). Required for the formation of 5-taurinomethyl-2-thiouridine (tm5s2U) of mitochondrial tRNA(Lys), tRNA(Glu), and tRNA(Gln) at the wobble position. ATP is required to activate the C2 atom of the wobble base.</text>
</comment>
<evidence type="ECO:0000259" key="15">
    <source>
        <dbReference type="Pfam" id="PF20259"/>
    </source>
</evidence>
<dbReference type="Pfam" id="PF20259">
    <property type="entry name" value="tRNA_Me_trans_M"/>
    <property type="match status" value="1"/>
</dbReference>
<dbReference type="CDD" id="cd01998">
    <property type="entry name" value="MnmA_TRMU-like"/>
    <property type="match status" value="1"/>
</dbReference>
<dbReference type="NCBIfam" id="TIGR00420">
    <property type="entry name" value="trmU"/>
    <property type="match status" value="1"/>
</dbReference>
<evidence type="ECO:0000256" key="4">
    <source>
        <dbReference type="ARBA" id="ARBA00022555"/>
    </source>
</evidence>
<dbReference type="GO" id="GO:0061708">
    <property type="term" value="F:tRNA-5-taurinomethyluridine 2-sulfurtransferase"/>
    <property type="evidence" value="ECO:0007669"/>
    <property type="project" value="UniProtKB-EC"/>
</dbReference>
<reference evidence="16" key="1">
    <citation type="submission" date="2021-01" db="EMBL/GenBank/DDBJ databases">
        <authorList>
            <person name="Corre E."/>
            <person name="Pelletier E."/>
            <person name="Niang G."/>
            <person name="Scheremetjew M."/>
            <person name="Finn R."/>
            <person name="Kale V."/>
            <person name="Holt S."/>
            <person name="Cochrane G."/>
            <person name="Meng A."/>
            <person name="Brown T."/>
            <person name="Cohen L."/>
        </authorList>
    </citation>
    <scope>NUCLEOTIDE SEQUENCE</scope>
    <source>
        <strain evidence="16">10249 10 AB</strain>
    </source>
</reference>
<dbReference type="Gene3D" id="3.90.1010.10">
    <property type="match status" value="1"/>
</dbReference>
<evidence type="ECO:0000256" key="2">
    <source>
        <dbReference type="ARBA" id="ARBA00006191"/>
    </source>
</evidence>
<keyword evidence="6" id="KW-0819">tRNA processing</keyword>
<dbReference type="EC" id="2.8.1.14" evidence="3"/>
<dbReference type="FunFam" id="2.30.30.280:FF:000001">
    <property type="entry name" value="tRNA-specific 2-thiouridylase MnmA"/>
    <property type="match status" value="1"/>
</dbReference>
<feature type="domain" description="tRNA-specific 2-thiouridylase MnmA-like central" evidence="15">
    <location>
        <begin position="555"/>
        <end position="623"/>
    </location>
</feature>
<comment type="similarity">
    <text evidence="2">Belongs to the MnmA/TRMU family.</text>
</comment>
<keyword evidence="10" id="KW-1015">Disulfide bond</keyword>
<feature type="region of interest" description="Disordered" evidence="12">
    <location>
        <begin position="280"/>
        <end position="329"/>
    </location>
</feature>
<dbReference type="Gene3D" id="3.40.50.620">
    <property type="entry name" value="HUPs"/>
    <property type="match status" value="1"/>
</dbReference>
<dbReference type="AlphaFoldDB" id="A0A7S4EPM4"/>
<dbReference type="InterPro" id="IPR014729">
    <property type="entry name" value="Rossmann-like_a/b/a_fold"/>
</dbReference>
<feature type="domain" description="tRNA-specific 2-thiouridylase MnmA-like C-terminal" evidence="14">
    <location>
        <begin position="714"/>
        <end position="754"/>
    </location>
</feature>
<feature type="domain" description="Fe-S metabolism associated" evidence="13">
    <location>
        <begin position="146"/>
        <end position="274"/>
    </location>
</feature>
<evidence type="ECO:0000256" key="12">
    <source>
        <dbReference type="SAM" id="MobiDB-lite"/>
    </source>
</evidence>
<evidence type="ECO:0000256" key="5">
    <source>
        <dbReference type="ARBA" id="ARBA00022679"/>
    </source>
</evidence>
<dbReference type="EMBL" id="HBIX01031257">
    <property type="protein sequence ID" value="CAE0727955.1"/>
    <property type="molecule type" value="Transcribed_RNA"/>
</dbReference>
<dbReference type="InterPro" id="IPR051305">
    <property type="entry name" value="tRNA_2-thiouridylase_MnmA"/>
</dbReference>
<comment type="catalytic activity">
    <reaction evidence="11">
        <text>5-taurinomethyluridine(34) in tRNA + S-sulfanyl-L-cysteinyl-[protein] + AH2 + ATP = 5-taurinomethyl-2-thiouridine(34) in tRNA + L-cysteinyl-[protein] + A + AMP + diphosphate + H(+)</text>
        <dbReference type="Rhea" id="RHEA:47040"/>
        <dbReference type="Rhea" id="RHEA-COMP:10131"/>
        <dbReference type="Rhea" id="RHEA-COMP:11726"/>
        <dbReference type="Rhea" id="RHEA-COMP:11732"/>
        <dbReference type="Rhea" id="RHEA-COMP:11733"/>
        <dbReference type="ChEBI" id="CHEBI:13193"/>
        <dbReference type="ChEBI" id="CHEBI:15378"/>
        <dbReference type="ChEBI" id="CHEBI:17499"/>
        <dbReference type="ChEBI" id="CHEBI:29950"/>
        <dbReference type="ChEBI" id="CHEBI:30616"/>
        <dbReference type="ChEBI" id="CHEBI:33019"/>
        <dbReference type="ChEBI" id="CHEBI:61963"/>
        <dbReference type="ChEBI" id="CHEBI:87171"/>
        <dbReference type="ChEBI" id="CHEBI:87172"/>
        <dbReference type="ChEBI" id="CHEBI:456215"/>
        <dbReference type="EC" id="2.8.1.14"/>
    </reaction>
</comment>
<keyword evidence="7" id="KW-0547">Nucleotide-binding</keyword>
<dbReference type="Pfam" id="PF03054">
    <property type="entry name" value="tRNA_Me_trans"/>
    <property type="match status" value="1"/>
</dbReference>
<evidence type="ECO:0000256" key="8">
    <source>
        <dbReference type="ARBA" id="ARBA00022840"/>
    </source>
</evidence>
<gene>
    <name evidence="16" type="ORF">PAUS00366_LOCUS20739</name>
</gene>
<dbReference type="InterPro" id="IPR003808">
    <property type="entry name" value="Fe-S_metab-assoc_dom"/>
</dbReference>
<dbReference type="InterPro" id="IPR046885">
    <property type="entry name" value="MnmA-like_C"/>
</dbReference>
<organism evidence="16">
    <name type="scientific">Pseudo-nitzschia australis</name>
    <dbReference type="NCBI Taxonomy" id="44445"/>
    <lineage>
        <taxon>Eukaryota</taxon>
        <taxon>Sar</taxon>
        <taxon>Stramenopiles</taxon>
        <taxon>Ochrophyta</taxon>
        <taxon>Bacillariophyta</taxon>
        <taxon>Bacillariophyceae</taxon>
        <taxon>Bacillariophycidae</taxon>
        <taxon>Bacillariales</taxon>
        <taxon>Bacillariaceae</taxon>
        <taxon>Pseudo-nitzschia</taxon>
    </lineage>
</organism>
<evidence type="ECO:0000256" key="10">
    <source>
        <dbReference type="ARBA" id="ARBA00023157"/>
    </source>
</evidence>
<dbReference type="PROSITE" id="PS51257">
    <property type="entry name" value="PROKAR_LIPOPROTEIN"/>
    <property type="match status" value="1"/>
</dbReference>
<evidence type="ECO:0000313" key="16">
    <source>
        <dbReference type="EMBL" id="CAE0727955.1"/>
    </source>
</evidence>
<name>A0A7S4EPM4_9STRA</name>
<dbReference type="GO" id="GO:0008033">
    <property type="term" value="P:tRNA processing"/>
    <property type="evidence" value="ECO:0007669"/>
    <property type="project" value="UniProtKB-KW"/>
</dbReference>
<dbReference type="Pfam" id="PF02657">
    <property type="entry name" value="SufE"/>
    <property type="match status" value="1"/>
</dbReference>
<evidence type="ECO:0000256" key="1">
    <source>
        <dbReference type="ARBA" id="ARBA00003986"/>
    </source>
</evidence>
<evidence type="ECO:0000259" key="13">
    <source>
        <dbReference type="Pfam" id="PF02657"/>
    </source>
</evidence>
<evidence type="ECO:0000256" key="7">
    <source>
        <dbReference type="ARBA" id="ARBA00022741"/>
    </source>
</evidence>
<evidence type="ECO:0000256" key="3">
    <source>
        <dbReference type="ARBA" id="ARBA00011953"/>
    </source>
</evidence>
<feature type="compositionally biased region" description="Acidic residues" evidence="12">
    <location>
        <begin position="125"/>
        <end position="135"/>
    </location>
</feature>
<evidence type="ECO:0000256" key="11">
    <source>
        <dbReference type="ARBA" id="ARBA00049564"/>
    </source>
</evidence>
<dbReference type="GO" id="GO:0000049">
    <property type="term" value="F:tRNA binding"/>
    <property type="evidence" value="ECO:0007669"/>
    <property type="project" value="UniProtKB-KW"/>
</dbReference>
<keyword evidence="8" id="KW-0067">ATP-binding</keyword>
<accession>A0A7S4EPM4</accession>
<dbReference type="Gene3D" id="2.40.30.10">
    <property type="entry name" value="Translation factors"/>
    <property type="match status" value="1"/>
</dbReference>
<keyword evidence="5" id="KW-0808">Transferase</keyword>
<protein>
    <recommendedName>
        <fullName evidence="3">tRNA-5-taurinomethyluridine 2-sulfurtransferase</fullName>
        <ecNumber evidence="3">2.8.1.14</ecNumber>
    </recommendedName>
</protein>
<evidence type="ECO:0000256" key="9">
    <source>
        <dbReference type="ARBA" id="ARBA00022884"/>
    </source>
</evidence>
<feature type="compositionally biased region" description="Basic and acidic residues" evidence="12">
    <location>
        <begin position="301"/>
        <end position="316"/>
    </location>
</feature>
<dbReference type="Gene3D" id="2.30.30.280">
    <property type="entry name" value="Adenine nucleotide alpha hydrolases-like domains"/>
    <property type="match status" value="1"/>
</dbReference>
<evidence type="ECO:0000259" key="14">
    <source>
        <dbReference type="Pfam" id="PF20258"/>
    </source>
</evidence>
<proteinExistence type="inferred from homology"/>
<keyword evidence="4" id="KW-0820">tRNA-binding</keyword>
<keyword evidence="9" id="KW-0694">RNA-binding</keyword>
<dbReference type="InterPro" id="IPR023382">
    <property type="entry name" value="MnmA-like_central_sf"/>
</dbReference>